<keyword evidence="9" id="KW-1185">Reference proteome</keyword>
<dbReference type="InterPro" id="IPR023214">
    <property type="entry name" value="HAD_sf"/>
</dbReference>
<accession>A0A942TLZ0</accession>
<dbReference type="CDD" id="cd01630">
    <property type="entry name" value="HAD_KDO-like"/>
    <property type="match status" value="1"/>
</dbReference>
<dbReference type="Proteomes" id="UP000682713">
    <property type="component" value="Unassembled WGS sequence"/>
</dbReference>
<evidence type="ECO:0000313" key="9">
    <source>
        <dbReference type="Proteomes" id="UP000682713"/>
    </source>
</evidence>
<organism evidence="8 9">
    <name type="scientific">Lederbergia citrisecunda</name>
    <dbReference type="NCBI Taxonomy" id="2833583"/>
    <lineage>
        <taxon>Bacteria</taxon>
        <taxon>Bacillati</taxon>
        <taxon>Bacillota</taxon>
        <taxon>Bacilli</taxon>
        <taxon>Bacillales</taxon>
        <taxon>Bacillaceae</taxon>
        <taxon>Lederbergia</taxon>
    </lineage>
</organism>
<dbReference type="PANTHER" id="PTHR21485">
    <property type="entry name" value="HAD SUPERFAMILY MEMBERS CMAS AND KDSC"/>
    <property type="match status" value="1"/>
</dbReference>
<dbReference type="FunFam" id="3.40.50.1000:FF:000029">
    <property type="entry name" value="3-deoxy-D-manno-octulosonate 8-phosphate phosphatase KdsC"/>
    <property type="match status" value="1"/>
</dbReference>
<proteinExistence type="inferred from homology"/>
<evidence type="ECO:0000256" key="1">
    <source>
        <dbReference type="ARBA" id="ARBA00001946"/>
    </source>
</evidence>
<evidence type="ECO:0000256" key="5">
    <source>
        <dbReference type="ARBA" id="ARBA00022801"/>
    </source>
</evidence>
<dbReference type="PIRSF" id="PIRSF006118">
    <property type="entry name" value="KDO8-P_Ptase"/>
    <property type="match status" value="1"/>
</dbReference>
<comment type="cofactor">
    <cofactor evidence="1 7">
        <name>Mg(2+)</name>
        <dbReference type="ChEBI" id="CHEBI:18420"/>
    </cofactor>
</comment>
<evidence type="ECO:0000256" key="6">
    <source>
        <dbReference type="ARBA" id="ARBA00022842"/>
    </source>
</evidence>
<feature type="binding site" evidence="7">
    <location>
        <position position="11"/>
    </location>
    <ligand>
        <name>substrate</name>
    </ligand>
</feature>
<reference evidence="8 9" key="1">
    <citation type="submission" date="2021-05" db="EMBL/GenBank/DDBJ databases">
        <title>Novel Bacillus species.</title>
        <authorList>
            <person name="Liu G."/>
        </authorList>
    </citation>
    <scope>NUCLEOTIDE SEQUENCE [LARGE SCALE GENOMIC DNA]</scope>
    <source>
        <strain evidence="8 9">FJAT-49732</strain>
    </source>
</reference>
<feature type="binding site" evidence="7">
    <location>
        <position position="102"/>
    </location>
    <ligand>
        <name>Mg(2+)</name>
        <dbReference type="ChEBI" id="CHEBI:18420"/>
    </ligand>
</feature>
<comment type="similarity">
    <text evidence="2">Belongs to the KdsC family.</text>
</comment>
<dbReference type="SFLD" id="SFLDS00003">
    <property type="entry name" value="Haloacid_Dehalogenase"/>
    <property type="match status" value="1"/>
</dbReference>
<dbReference type="SFLD" id="SFLDG01136">
    <property type="entry name" value="C1.6:_Phosphoserine_Phosphatas"/>
    <property type="match status" value="1"/>
</dbReference>
<dbReference type="AlphaFoldDB" id="A0A942TLZ0"/>
<protein>
    <submittedName>
        <fullName evidence="8">HAD-IIIA family hydrolase</fullName>
    </submittedName>
</protein>
<comment type="subunit">
    <text evidence="3">Homotetramer.</text>
</comment>
<evidence type="ECO:0000256" key="3">
    <source>
        <dbReference type="ARBA" id="ARBA00011881"/>
    </source>
</evidence>
<comment type="caution">
    <text evidence="8">The sequence shown here is derived from an EMBL/GenBank/DDBJ whole genome shotgun (WGS) entry which is preliminary data.</text>
</comment>
<dbReference type="GO" id="GO:0008781">
    <property type="term" value="F:N-acylneuraminate cytidylyltransferase activity"/>
    <property type="evidence" value="ECO:0007669"/>
    <property type="project" value="TreeGrafter"/>
</dbReference>
<dbReference type="Pfam" id="PF08282">
    <property type="entry name" value="Hydrolase_3"/>
    <property type="match status" value="1"/>
</dbReference>
<gene>
    <name evidence="8" type="ORF">KHA93_01965</name>
</gene>
<dbReference type="GO" id="GO:0016788">
    <property type="term" value="F:hydrolase activity, acting on ester bonds"/>
    <property type="evidence" value="ECO:0007669"/>
    <property type="project" value="InterPro"/>
</dbReference>
<evidence type="ECO:0000256" key="4">
    <source>
        <dbReference type="ARBA" id="ARBA00022723"/>
    </source>
</evidence>
<dbReference type="NCBIfam" id="TIGR01670">
    <property type="entry name" value="KdsC-phosphatas"/>
    <property type="match status" value="1"/>
</dbReference>
<dbReference type="SFLD" id="SFLDG01138">
    <property type="entry name" value="C1.6.2:_Deoxy-d-mannose-octulo"/>
    <property type="match status" value="1"/>
</dbReference>
<keyword evidence="5 8" id="KW-0378">Hydrolase</keyword>
<dbReference type="GO" id="GO:0046872">
    <property type="term" value="F:metal ion binding"/>
    <property type="evidence" value="ECO:0007669"/>
    <property type="project" value="UniProtKB-KW"/>
</dbReference>
<dbReference type="InterPro" id="IPR050793">
    <property type="entry name" value="CMP-NeuNAc_synthase"/>
</dbReference>
<feature type="binding site" evidence="7">
    <location>
        <position position="9"/>
    </location>
    <ligand>
        <name>Mg(2+)</name>
        <dbReference type="ChEBI" id="CHEBI:18420"/>
    </ligand>
</feature>
<dbReference type="InterPro" id="IPR006549">
    <property type="entry name" value="HAD-SF_hydro_IIIA"/>
</dbReference>
<sequence length="173" mass="19249">MDIKLIALDVDGVLTDGKLLIGSNGVEYKSFNVKDGMGISLARFSGIKIAIITGRKSESVNIRSKELNVDFLYEAIKNKKEVLMKLVSLLNINMKNVFFMGDDINDLSVIQSVGFSAAPKDAVELVKNSVSFVSKYKSGEGAVREAIDYVLYNQHNYELLIKQYLQEEAMLTQ</sequence>
<keyword evidence="6 7" id="KW-0460">Magnesium</keyword>
<keyword evidence="4 7" id="KW-0479">Metal-binding</keyword>
<dbReference type="Gene3D" id="3.40.50.1000">
    <property type="entry name" value="HAD superfamily/HAD-like"/>
    <property type="match status" value="1"/>
</dbReference>
<dbReference type="RefSeq" id="WP_213109184.1">
    <property type="nucleotide sequence ID" value="NZ_JAGYPJ010000001.1"/>
</dbReference>
<dbReference type="InterPro" id="IPR010023">
    <property type="entry name" value="KdsC_fam"/>
</dbReference>
<dbReference type="PANTHER" id="PTHR21485:SF3">
    <property type="entry name" value="N-ACYLNEURAMINATE CYTIDYLYLTRANSFERASE"/>
    <property type="match status" value="1"/>
</dbReference>
<evidence type="ECO:0000256" key="2">
    <source>
        <dbReference type="ARBA" id="ARBA00005893"/>
    </source>
</evidence>
<dbReference type="NCBIfam" id="TIGR01662">
    <property type="entry name" value="HAD-SF-IIIA"/>
    <property type="match status" value="1"/>
</dbReference>
<name>A0A942TLZ0_9BACI</name>
<dbReference type="SUPFAM" id="SSF56784">
    <property type="entry name" value="HAD-like"/>
    <property type="match status" value="1"/>
</dbReference>
<evidence type="ECO:0000256" key="7">
    <source>
        <dbReference type="PIRSR" id="PIRSR006118-2"/>
    </source>
</evidence>
<dbReference type="EMBL" id="JAGYPJ010000001">
    <property type="protein sequence ID" value="MBS4198427.1"/>
    <property type="molecule type" value="Genomic_DNA"/>
</dbReference>
<dbReference type="InterPro" id="IPR036412">
    <property type="entry name" value="HAD-like_sf"/>
</dbReference>
<evidence type="ECO:0000313" key="8">
    <source>
        <dbReference type="EMBL" id="MBS4198427.1"/>
    </source>
</evidence>